<dbReference type="EMBL" id="JACSQA010000019">
    <property type="protein sequence ID" value="MBD8027506.1"/>
    <property type="molecule type" value="Genomic_DNA"/>
</dbReference>
<protein>
    <recommendedName>
        <fullName evidence="3">DUF4375 domain-containing protein</fullName>
    </recommendedName>
</protein>
<dbReference type="Proteomes" id="UP000640930">
    <property type="component" value="Unassembled WGS sequence"/>
</dbReference>
<comment type="caution">
    <text evidence="1">The sequence shown here is derived from an EMBL/GenBank/DDBJ whole genome shotgun (WGS) entry which is preliminary data.</text>
</comment>
<sequence length="179" mass="21404">MIDWQWPEVDILENQGEWNKAKVLLLQHWNENPNDIKTVIRLGFLSWYVLVEEGPLDIKGVDFDEIETVLREVTNYGFNHFYTNEDFLWSFGYMISLFPNYFGDDDSWEQKGKTMLKKAYELCPDEPVYRYTYFGSFPNEEDKLKEELRQLRAVLEERFPGEGILSDYFKSVWGFVHNV</sequence>
<reference evidence="1 2" key="1">
    <citation type="submission" date="2020-08" db="EMBL/GenBank/DDBJ databases">
        <title>A Genomic Blueprint of the Chicken Gut Microbiome.</title>
        <authorList>
            <person name="Gilroy R."/>
            <person name="Ravi A."/>
            <person name="Getino M."/>
            <person name="Pursley I."/>
            <person name="Horton D.L."/>
            <person name="Alikhan N.-F."/>
            <person name="Baker D."/>
            <person name="Gharbi K."/>
            <person name="Hall N."/>
            <person name="Watson M."/>
            <person name="Adriaenssens E.M."/>
            <person name="Foster-Nyarko E."/>
            <person name="Jarju S."/>
            <person name="Secka A."/>
            <person name="Antonio M."/>
            <person name="Oren A."/>
            <person name="Chaudhuri R."/>
            <person name="La Ragione R.M."/>
            <person name="Hildebrand F."/>
            <person name="Pallen M.J."/>
        </authorList>
    </citation>
    <scope>NUCLEOTIDE SEQUENCE [LARGE SCALE GENOMIC DNA]</scope>
    <source>
        <strain evidence="1 2">Re31</strain>
    </source>
</reference>
<evidence type="ECO:0000313" key="2">
    <source>
        <dbReference type="Proteomes" id="UP000640930"/>
    </source>
</evidence>
<accession>A0ABR8XE50</accession>
<keyword evidence="2" id="KW-1185">Reference proteome</keyword>
<name>A0ABR8XE50_9BACL</name>
<evidence type="ECO:0008006" key="3">
    <source>
        <dbReference type="Google" id="ProtNLM"/>
    </source>
</evidence>
<organism evidence="1 2">
    <name type="scientific">Ureibacillus galli</name>
    <dbReference type="NCBI Taxonomy" id="2762222"/>
    <lineage>
        <taxon>Bacteria</taxon>
        <taxon>Bacillati</taxon>
        <taxon>Bacillota</taxon>
        <taxon>Bacilli</taxon>
        <taxon>Bacillales</taxon>
        <taxon>Caryophanaceae</taxon>
        <taxon>Ureibacillus</taxon>
    </lineage>
</organism>
<proteinExistence type="predicted"/>
<gene>
    <name evidence="1" type="ORF">H9636_12665</name>
</gene>
<evidence type="ECO:0000313" key="1">
    <source>
        <dbReference type="EMBL" id="MBD8027506.1"/>
    </source>
</evidence>
<dbReference type="RefSeq" id="WP_191707924.1">
    <property type="nucleotide sequence ID" value="NZ_JACSQA010000019.1"/>
</dbReference>